<dbReference type="PANTHER" id="PTHR22601">
    <property type="entry name" value="ISP4 LIKE PROTEIN"/>
    <property type="match status" value="1"/>
</dbReference>
<feature type="transmembrane region" description="Helical" evidence="9">
    <location>
        <begin position="560"/>
        <end position="578"/>
    </location>
</feature>
<keyword evidence="4 9" id="KW-0812">Transmembrane</keyword>
<keyword evidence="5" id="KW-0571">Peptide transport</keyword>
<dbReference type="InterPro" id="IPR004648">
    <property type="entry name" value="Oligpept_transpt"/>
</dbReference>
<comment type="caution">
    <text evidence="10">The sequence shown here is derived from an EMBL/GenBank/DDBJ whole genome shotgun (WGS) entry which is preliminary data.</text>
</comment>
<organism evidence="10 11">
    <name type="scientific">Phakopsora pachyrhizi</name>
    <name type="common">Asian soybean rust disease fungus</name>
    <dbReference type="NCBI Taxonomy" id="170000"/>
    <lineage>
        <taxon>Eukaryota</taxon>
        <taxon>Fungi</taxon>
        <taxon>Dikarya</taxon>
        <taxon>Basidiomycota</taxon>
        <taxon>Pucciniomycotina</taxon>
        <taxon>Pucciniomycetes</taxon>
        <taxon>Pucciniales</taxon>
        <taxon>Phakopsoraceae</taxon>
        <taxon>Phakopsora</taxon>
    </lineage>
</organism>
<evidence type="ECO:0000256" key="3">
    <source>
        <dbReference type="ARBA" id="ARBA00022448"/>
    </source>
</evidence>
<feature type="transmembrane region" description="Helical" evidence="9">
    <location>
        <begin position="299"/>
        <end position="317"/>
    </location>
</feature>
<name>A0AAV0ASZ9_PHAPC</name>
<feature type="transmembrane region" description="Helical" evidence="9">
    <location>
        <begin position="451"/>
        <end position="470"/>
    </location>
</feature>
<feature type="transmembrane region" description="Helical" evidence="9">
    <location>
        <begin position="156"/>
        <end position="176"/>
    </location>
</feature>
<dbReference type="Proteomes" id="UP001153365">
    <property type="component" value="Unassembled WGS sequence"/>
</dbReference>
<feature type="transmembrane region" description="Helical" evidence="9">
    <location>
        <begin position="629"/>
        <end position="652"/>
    </location>
</feature>
<keyword evidence="7 9" id="KW-1133">Transmembrane helix</keyword>
<reference evidence="10" key="1">
    <citation type="submission" date="2022-06" db="EMBL/GenBank/DDBJ databases">
        <authorList>
            <consortium name="SYNGENTA / RWTH Aachen University"/>
        </authorList>
    </citation>
    <scope>NUCLEOTIDE SEQUENCE</scope>
</reference>
<comment type="similarity">
    <text evidence="2">Belongs to the oligopeptide OPT transporter family.</text>
</comment>
<dbReference type="GO" id="GO:0016020">
    <property type="term" value="C:membrane"/>
    <property type="evidence" value="ECO:0007669"/>
    <property type="project" value="UniProtKB-SubCell"/>
</dbReference>
<evidence type="ECO:0000313" key="11">
    <source>
        <dbReference type="Proteomes" id="UP001153365"/>
    </source>
</evidence>
<dbReference type="InterPro" id="IPR004813">
    <property type="entry name" value="OPT"/>
</dbReference>
<dbReference type="AlphaFoldDB" id="A0AAV0ASZ9"/>
<feature type="transmembrane region" description="Helical" evidence="9">
    <location>
        <begin position="482"/>
        <end position="510"/>
    </location>
</feature>
<accession>A0AAV0ASZ9</accession>
<evidence type="ECO:0000256" key="2">
    <source>
        <dbReference type="ARBA" id="ARBA00008807"/>
    </source>
</evidence>
<feature type="transmembrane region" description="Helical" evidence="9">
    <location>
        <begin position="664"/>
        <end position="693"/>
    </location>
</feature>
<dbReference type="Pfam" id="PF03169">
    <property type="entry name" value="OPT"/>
    <property type="match status" value="1"/>
</dbReference>
<proteinExistence type="inferred from homology"/>
<evidence type="ECO:0000256" key="6">
    <source>
        <dbReference type="ARBA" id="ARBA00022927"/>
    </source>
</evidence>
<evidence type="ECO:0000256" key="1">
    <source>
        <dbReference type="ARBA" id="ARBA00004141"/>
    </source>
</evidence>
<dbReference type="NCBIfam" id="TIGR00728">
    <property type="entry name" value="OPT_sfam"/>
    <property type="match status" value="1"/>
</dbReference>
<feature type="transmembrane region" description="Helical" evidence="9">
    <location>
        <begin position="119"/>
        <end position="136"/>
    </location>
</feature>
<keyword evidence="8 9" id="KW-0472">Membrane</keyword>
<gene>
    <name evidence="10" type="ORF">PPACK8108_LOCUS7311</name>
</gene>
<evidence type="ECO:0000256" key="4">
    <source>
        <dbReference type="ARBA" id="ARBA00022692"/>
    </source>
</evidence>
<evidence type="ECO:0000256" key="7">
    <source>
        <dbReference type="ARBA" id="ARBA00022989"/>
    </source>
</evidence>
<dbReference type="GO" id="GO:0015031">
    <property type="term" value="P:protein transport"/>
    <property type="evidence" value="ECO:0007669"/>
    <property type="project" value="UniProtKB-KW"/>
</dbReference>
<dbReference type="GO" id="GO:0035673">
    <property type="term" value="F:oligopeptide transmembrane transporter activity"/>
    <property type="evidence" value="ECO:0007669"/>
    <property type="project" value="InterPro"/>
</dbReference>
<sequence length="762" mass="83909">MVQISQLSSGKRIFDYSEATLEKKFNADFNLNNEKGKAWELAEYLDRKSTPKVDEQPPIEEAPSIDREPSVIEDITFFPTHDDPEMLTITFRSCLVGVIQAIVAAIVGQLFIYKPVINFLQPLFLQITAMIFGRALQLIPGPKWWNPGAFTMKETVFASIMSATARTGAFSIYTLATEDLIFQKETSFLPATAMLLSSQLIGYGWGGLFQPILVYPAQGIYPQVLPSATLFYTLFNEGVNASDQLKFFKKMFALSTFYEIIPTYIMPALQSVSLLCLAFPGSSTVTDLFGGVRPFEGMGWFMLSLDWMLVGGSGPLYTPLFTLYHQVAAWIFTTIVLRLGYTNSWFGAGKKEGFPFLSVSLFSSNATVYPTREVINNDGTANLTMIDTIGLPLYTATNALTQVFQSLSISSAVSHVILYNWELIVATIKRKAHGKAIDPHRLVVQKSYRDVHLSWFAGIWALGLILALAACGKDSGLPYHGLVLAVFFSAFLILGVGFVSAISGCMFFLFPVTQMVGGLCFPGNAFGNMWFSTATSVAQALNMISDLKLGQYMHMSPAKVVIAQGSGTVVGVIVNYLVMKSVINTQREALLLPSGDGVYSGLTLQNYGISAVAWGTLSHSLYIPGKRYFAVPAALGLGLLLPVPFFVLNKIWPNKTLAKINMPIFFGMVGSGGQGLCAGKFTSFTLGFLSQFWARKYHHEWFQKYNYILSAALDGGTQILVLLLSLTFQGCLGFKVDFPVYFLNPSADIPRDYCYLAEEIND</sequence>
<feature type="transmembrane region" description="Helical" evidence="9">
    <location>
        <begin position="705"/>
        <end position="728"/>
    </location>
</feature>
<comment type="subcellular location">
    <subcellularLocation>
        <location evidence="1">Membrane</location>
        <topology evidence="1">Multi-pass membrane protein</topology>
    </subcellularLocation>
</comment>
<evidence type="ECO:0000256" key="9">
    <source>
        <dbReference type="SAM" id="Phobius"/>
    </source>
</evidence>
<evidence type="ECO:0000256" key="8">
    <source>
        <dbReference type="ARBA" id="ARBA00023136"/>
    </source>
</evidence>
<feature type="transmembrane region" description="Helical" evidence="9">
    <location>
        <begin position="323"/>
        <end position="341"/>
    </location>
</feature>
<keyword evidence="3" id="KW-0813">Transport</keyword>
<dbReference type="EMBL" id="CALTRL010001441">
    <property type="protein sequence ID" value="CAH7672496.1"/>
    <property type="molecule type" value="Genomic_DNA"/>
</dbReference>
<protein>
    <submittedName>
        <fullName evidence="10">OPT oligopeptide transporter protein-domain-containing protein</fullName>
    </submittedName>
</protein>
<keyword evidence="11" id="KW-1185">Reference proteome</keyword>
<evidence type="ECO:0000313" key="10">
    <source>
        <dbReference type="EMBL" id="CAH7672496.1"/>
    </source>
</evidence>
<keyword evidence="6" id="KW-0653">Protein transport</keyword>
<feature type="transmembrane region" description="Helical" evidence="9">
    <location>
        <begin position="89"/>
        <end position="112"/>
    </location>
</feature>
<feature type="transmembrane region" description="Helical" evidence="9">
    <location>
        <begin position="188"/>
        <end position="206"/>
    </location>
</feature>
<evidence type="ECO:0000256" key="5">
    <source>
        <dbReference type="ARBA" id="ARBA00022856"/>
    </source>
</evidence>